<dbReference type="EMBL" id="CP015641">
    <property type="protein sequence ID" value="ANF26258.1"/>
    <property type="molecule type" value="Genomic_DNA"/>
</dbReference>
<organism evidence="3 4">
    <name type="scientific">Stutzerimonas stutzeri</name>
    <name type="common">Pseudomonas stutzeri</name>
    <dbReference type="NCBI Taxonomy" id="316"/>
    <lineage>
        <taxon>Bacteria</taxon>
        <taxon>Pseudomonadati</taxon>
        <taxon>Pseudomonadota</taxon>
        <taxon>Gammaproteobacteria</taxon>
        <taxon>Pseudomonadales</taxon>
        <taxon>Pseudomonadaceae</taxon>
        <taxon>Stutzerimonas</taxon>
    </lineage>
</organism>
<feature type="compositionally biased region" description="Polar residues" evidence="1">
    <location>
        <begin position="115"/>
        <end position="137"/>
    </location>
</feature>
<dbReference type="OrthoDB" id="7030833at2"/>
<evidence type="ECO:0000313" key="3">
    <source>
        <dbReference type="EMBL" id="ANF26258.1"/>
    </source>
</evidence>
<protein>
    <submittedName>
        <fullName evidence="3">Uncharacterized protein</fullName>
    </submittedName>
</protein>
<dbReference type="RefSeq" id="WP_064481743.1">
    <property type="nucleotide sequence ID" value="NZ_CP015641.1"/>
</dbReference>
<sequence>MRSDWDDAPEYLRSRKKQGPWRFLAILGIGSAVIAALALTFGKPIVLDMNQIKQGIRIGGKPLFNPEPAQPIQPVGQPSIASYEAPAVEPTPAPQQRQLSQEEIEWFAERSAEAAQSRQTSFNDDNYTPKQPASTYTPPVVREVAAKPASSERRPRTVSRERTSTWIKSWNGGTNYLAEWVAVNNYIDGTSVCGNHRRGSIDYRECRKAAKQHFQEQCQTWRARFDGDRKDLSDRMKTRYCGAASSFNPMG</sequence>
<dbReference type="Proteomes" id="UP000077787">
    <property type="component" value="Chromosome"/>
</dbReference>
<accession>A0A172WRY2</accession>
<gene>
    <name evidence="3" type="ORF">PS273GM_14405</name>
</gene>
<name>A0A172WRY2_STUST</name>
<evidence type="ECO:0000313" key="4">
    <source>
        <dbReference type="Proteomes" id="UP000077787"/>
    </source>
</evidence>
<keyword evidence="2" id="KW-1133">Transmembrane helix</keyword>
<feature type="region of interest" description="Disordered" evidence="1">
    <location>
        <begin position="115"/>
        <end position="160"/>
    </location>
</feature>
<keyword evidence="2" id="KW-0812">Transmembrane</keyword>
<evidence type="ECO:0000256" key="2">
    <source>
        <dbReference type="SAM" id="Phobius"/>
    </source>
</evidence>
<evidence type="ECO:0000256" key="1">
    <source>
        <dbReference type="SAM" id="MobiDB-lite"/>
    </source>
</evidence>
<reference evidence="3 4" key="1">
    <citation type="submission" date="2016-05" db="EMBL/GenBank/DDBJ databases">
        <title>Genome sequence of Pseudomonas stutzeri 273 and identification of the exopolysaccharide biosynthesis locus.</title>
        <authorList>
            <person name="Wu S."/>
            <person name="Sun C."/>
        </authorList>
    </citation>
    <scope>NUCLEOTIDE SEQUENCE [LARGE SCALE GENOMIC DNA]</scope>
    <source>
        <strain evidence="3 4">273</strain>
    </source>
</reference>
<feature type="compositionally biased region" description="Basic and acidic residues" evidence="1">
    <location>
        <begin position="150"/>
        <end position="160"/>
    </location>
</feature>
<proteinExistence type="predicted"/>
<keyword evidence="2" id="KW-0472">Membrane</keyword>
<feature type="transmembrane region" description="Helical" evidence="2">
    <location>
        <begin position="21"/>
        <end position="41"/>
    </location>
</feature>
<dbReference type="AlphaFoldDB" id="A0A172WRY2"/>